<feature type="region of interest" description="Disordered" evidence="1">
    <location>
        <begin position="208"/>
        <end position="247"/>
    </location>
</feature>
<evidence type="ECO:0000256" key="1">
    <source>
        <dbReference type="SAM" id="MobiDB-lite"/>
    </source>
</evidence>
<feature type="transmembrane region" description="Helical" evidence="2">
    <location>
        <begin position="398"/>
        <end position="422"/>
    </location>
</feature>
<comment type="caution">
    <text evidence="3">The sequence shown here is derived from an EMBL/GenBank/DDBJ whole genome shotgun (WGS) entry which is preliminary data.</text>
</comment>
<evidence type="ECO:0008006" key="5">
    <source>
        <dbReference type="Google" id="ProtNLM"/>
    </source>
</evidence>
<protein>
    <recommendedName>
        <fullName evidence="5">Retrotransposon gag domain-containing protein</fullName>
    </recommendedName>
</protein>
<evidence type="ECO:0000256" key="2">
    <source>
        <dbReference type="SAM" id="Phobius"/>
    </source>
</evidence>
<dbReference type="Proteomes" id="UP001443914">
    <property type="component" value="Unassembled WGS sequence"/>
</dbReference>
<organism evidence="3 4">
    <name type="scientific">Saponaria officinalis</name>
    <name type="common">Common soapwort</name>
    <name type="synonym">Lychnis saponaria</name>
    <dbReference type="NCBI Taxonomy" id="3572"/>
    <lineage>
        <taxon>Eukaryota</taxon>
        <taxon>Viridiplantae</taxon>
        <taxon>Streptophyta</taxon>
        <taxon>Embryophyta</taxon>
        <taxon>Tracheophyta</taxon>
        <taxon>Spermatophyta</taxon>
        <taxon>Magnoliopsida</taxon>
        <taxon>eudicotyledons</taxon>
        <taxon>Gunneridae</taxon>
        <taxon>Pentapetalae</taxon>
        <taxon>Caryophyllales</taxon>
        <taxon>Caryophyllaceae</taxon>
        <taxon>Caryophylleae</taxon>
        <taxon>Saponaria</taxon>
    </lineage>
</organism>
<dbReference type="PANTHER" id="PTHR37610:SF6">
    <property type="entry name" value="GAG-POLYPEPTIDE OF LTR COPIA-TYPE-RELATED"/>
    <property type="match status" value="1"/>
</dbReference>
<dbReference type="PANTHER" id="PTHR37610">
    <property type="entry name" value="CCHC-TYPE DOMAIN-CONTAINING PROTEIN"/>
    <property type="match status" value="1"/>
</dbReference>
<keyword evidence="2" id="KW-0812">Transmembrane</keyword>
<accession>A0AAW1H0R2</accession>
<dbReference type="Pfam" id="PF14223">
    <property type="entry name" value="Retrotran_gag_2"/>
    <property type="match status" value="1"/>
</dbReference>
<name>A0AAW1H0R2_SAPOF</name>
<proteinExistence type="predicted"/>
<dbReference type="EMBL" id="JBDFQZ010000013">
    <property type="protein sequence ID" value="KAK9669667.1"/>
    <property type="molecule type" value="Genomic_DNA"/>
</dbReference>
<gene>
    <name evidence="3" type="ORF">RND81_13G147000</name>
</gene>
<reference evidence="3" key="1">
    <citation type="submission" date="2024-03" db="EMBL/GenBank/DDBJ databases">
        <title>WGS assembly of Saponaria officinalis var. Norfolk2.</title>
        <authorList>
            <person name="Jenkins J."/>
            <person name="Shu S."/>
            <person name="Grimwood J."/>
            <person name="Barry K."/>
            <person name="Goodstein D."/>
            <person name="Schmutz J."/>
            <person name="Leebens-Mack J."/>
            <person name="Osbourn A."/>
        </authorList>
    </citation>
    <scope>NUCLEOTIDE SEQUENCE [LARGE SCALE GENOMIC DNA]</scope>
    <source>
        <strain evidence="3">JIC</strain>
    </source>
</reference>
<dbReference type="AlphaFoldDB" id="A0AAW1H0R2"/>
<keyword evidence="4" id="KW-1185">Reference proteome</keyword>
<sequence length="429" mass="47433">MLIALSAKNKLCFVDGSSAKPNSTSTNAKNWQRCNDMVFSWILNALSSEIADSVLYSDTAKSAWDELIKRYDQSNGAQLYGVHKKLSEFCQGNDSVTTYFTKLKSIWDEIDAMGMNPKCSCTCTCGATEKQTQFHDNQRVIQFMTGLNEDYSVMRGAILMQSPLPKLSIVYSNLIQEEREREIRHIVQFQVDSASLYAKNGRIGSFSGHNQGFNGKSSGHGGSGHNQGGFNGQQFKSRNQSNATQDVRPPLTCSYCKKPGHTIDRCYRLHNKNRRFVSNVCTGDQGGILGAFDAAQTNVSSAGSGIASPSADNLNDLQKFSPNVYDQLMGLLKQSQMHDHSSSGDANFAGNSFASLRTIACSSSWILDSGTSDHMCSNKFLFSEMHHIPKPYSISLQLVRLLLILSCVIILFSYGIIDWAIYHCISFNK</sequence>
<keyword evidence="2" id="KW-1133">Transmembrane helix</keyword>
<evidence type="ECO:0000313" key="4">
    <source>
        <dbReference type="Proteomes" id="UP001443914"/>
    </source>
</evidence>
<evidence type="ECO:0000313" key="3">
    <source>
        <dbReference type="EMBL" id="KAK9669667.1"/>
    </source>
</evidence>
<keyword evidence="2" id="KW-0472">Membrane</keyword>
<feature type="compositionally biased region" description="Gly residues" evidence="1">
    <location>
        <begin position="218"/>
        <end position="231"/>
    </location>
</feature>